<feature type="region of interest" description="Disordered" evidence="1">
    <location>
        <begin position="39"/>
        <end position="60"/>
    </location>
</feature>
<reference evidence="3 4" key="1">
    <citation type="submission" date="2019-03" db="EMBL/GenBank/DDBJ databases">
        <title>Genomic Encyclopedia of Type Strains, Phase IV (KMG-IV): sequencing the most valuable type-strain genomes for metagenomic binning, comparative biology and taxonomic classification.</title>
        <authorList>
            <person name="Goeker M."/>
        </authorList>
    </citation>
    <scope>NUCLEOTIDE SEQUENCE [LARGE SCALE GENOMIC DNA]</scope>
    <source>
        <strain evidence="3 4">DSM 25059</strain>
    </source>
</reference>
<dbReference type="RefSeq" id="WP_133496961.1">
    <property type="nucleotide sequence ID" value="NZ_BMLU01000016.1"/>
</dbReference>
<protein>
    <submittedName>
        <fullName evidence="3">Uncharacterized protein</fullName>
    </submittedName>
</protein>
<evidence type="ECO:0000313" key="4">
    <source>
        <dbReference type="Proteomes" id="UP000295493"/>
    </source>
</evidence>
<dbReference type="OrthoDB" id="7565484at2"/>
<dbReference type="EMBL" id="SNWD01000017">
    <property type="protein sequence ID" value="TDN78409.1"/>
    <property type="molecule type" value="Genomic_DNA"/>
</dbReference>
<feature type="signal peptide" evidence="2">
    <location>
        <begin position="1"/>
        <end position="18"/>
    </location>
</feature>
<evidence type="ECO:0000256" key="1">
    <source>
        <dbReference type="SAM" id="MobiDB-lite"/>
    </source>
</evidence>
<name>A0A4R6FB77_9SPHN</name>
<feature type="chain" id="PRO_5020804037" evidence="2">
    <location>
        <begin position="19"/>
        <end position="287"/>
    </location>
</feature>
<keyword evidence="4" id="KW-1185">Reference proteome</keyword>
<dbReference type="AlphaFoldDB" id="A0A4R6FB77"/>
<organism evidence="3 4">
    <name type="scientific">Stakelama pacifica</name>
    <dbReference type="NCBI Taxonomy" id="517720"/>
    <lineage>
        <taxon>Bacteria</taxon>
        <taxon>Pseudomonadati</taxon>
        <taxon>Pseudomonadota</taxon>
        <taxon>Alphaproteobacteria</taxon>
        <taxon>Sphingomonadales</taxon>
        <taxon>Sphingomonadaceae</taxon>
        <taxon>Stakelama</taxon>
    </lineage>
</organism>
<comment type="caution">
    <text evidence="3">The sequence shown here is derived from an EMBL/GenBank/DDBJ whole genome shotgun (WGS) entry which is preliminary data.</text>
</comment>
<keyword evidence="2" id="KW-0732">Signal</keyword>
<evidence type="ECO:0000313" key="3">
    <source>
        <dbReference type="EMBL" id="TDN78409.1"/>
    </source>
</evidence>
<gene>
    <name evidence="3" type="ORF">EV664_11729</name>
</gene>
<sequence>MLQSLAVLAALSVPLAPAHPATPDAAPQAGDVFALEKELRTETSDSSGSTGSSFDRDTLTERVIATRPNGMVLEYDIANAASETRDSNWQFPVRVLQAQDGSIRHLNRDEVAARVDPWLKKAGFSRQDCGKWIFTWNAFQIQCDPDLALETVKQFRLPIALTAGEPFQHPMALKPSPLDYIAGEKAASTYRATLTINPDAVKRQEAETDVEVARLSGKTLTLDEAQSAHAKEKISGTITVIFRVDANGGISSRETTTKVAIEAPDGTVKNRIATETLTKSLAKRDAI</sequence>
<accession>A0A4R6FB77</accession>
<feature type="compositionally biased region" description="Low complexity" evidence="1">
    <location>
        <begin position="44"/>
        <end position="53"/>
    </location>
</feature>
<dbReference type="Proteomes" id="UP000295493">
    <property type="component" value="Unassembled WGS sequence"/>
</dbReference>
<proteinExistence type="predicted"/>
<evidence type="ECO:0000256" key="2">
    <source>
        <dbReference type="SAM" id="SignalP"/>
    </source>
</evidence>